<dbReference type="eggNOG" id="ENOG502QT9I">
    <property type="taxonomic scope" value="Eukaryota"/>
</dbReference>
<feature type="transmembrane region" description="Helical" evidence="8">
    <location>
        <begin position="577"/>
        <end position="610"/>
    </location>
</feature>
<evidence type="ECO:0000256" key="2">
    <source>
        <dbReference type="ARBA" id="ARBA00022692"/>
    </source>
</evidence>
<keyword evidence="2 8" id="KW-0812">Transmembrane</keyword>
<dbReference type="InterPro" id="IPR052222">
    <property type="entry name" value="DESIGUAL"/>
</dbReference>
<keyword evidence="3" id="KW-0732">Signal</keyword>
<dbReference type="AlphaFoldDB" id="A0A0E0HEZ1"/>
<feature type="transmembrane region" description="Helical" evidence="8">
    <location>
        <begin position="537"/>
        <end position="557"/>
    </location>
</feature>
<feature type="compositionally biased region" description="Pro residues" evidence="7">
    <location>
        <begin position="520"/>
        <end position="529"/>
    </location>
</feature>
<keyword evidence="5 8" id="KW-0472">Membrane</keyword>
<evidence type="ECO:0000256" key="6">
    <source>
        <dbReference type="ARBA" id="ARBA00029467"/>
    </source>
</evidence>
<evidence type="ECO:0000256" key="7">
    <source>
        <dbReference type="SAM" id="MobiDB-lite"/>
    </source>
</evidence>
<feature type="transmembrane region" description="Helical" evidence="8">
    <location>
        <begin position="622"/>
        <end position="647"/>
    </location>
</feature>
<dbReference type="Pfam" id="PF06749">
    <property type="entry name" value="DUF1218"/>
    <property type="match status" value="3"/>
</dbReference>
<feature type="transmembrane region" description="Helical" evidence="8">
    <location>
        <begin position="133"/>
        <end position="155"/>
    </location>
</feature>
<comment type="similarity">
    <text evidence="6">Belongs to the DESIGUAL family.</text>
</comment>
<feature type="region of interest" description="Disordered" evidence="7">
    <location>
        <begin position="452"/>
        <end position="530"/>
    </location>
</feature>
<comment type="subcellular location">
    <subcellularLocation>
        <location evidence="1">Endomembrane system</location>
        <topology evidence="1">Multi-pass membrane protein</topology>
    </subcellularLocation>
</comment>
<dbReference type="GO" id="GO:0012505">
    <property type="term" value="C:endomembrane system"/>
    <property type="evidence" value="ECO:0007669"/>
    <property type="project" value="UniProtKB-SubCell"/>
</dbReference>
<organism evidence="9">
    <name type="scientific">Oryza nivara</name>
    <name type="common">Indian wild rice</name>
    <name type="synonym">Oryza sativa f. spontanea</name>
    <dbReference type="NCBI Taxonomy" id="4536"/>
    <lineage>
        <taxon>Eukaryota</taxon>
        <taxon>Viridiplantae</taxon>
        <taxon>Streptophyta</taxon>
        <taxon>Embryophyta</taxon>
        <taxon>Tracheophyta</taxon>
        <taxon>Spermatophyta</taxon>
        <taxon>Magnoliopsida</taxon>
        <taxon>Liliopsida</taxon>
        <taxon>Poales</taxon>
        <taxon>Poaceae</taxon>
        <taxon>BOP clade</taxon>
        <taxon>Oryzoideae</taxon>
        <taxon>Oryzeae</taxon>
        <taxon>Oryzinae</taxon>
        <taxon>Oryza</taxon>
    </lineage>
</organism>
<feature type="transmembrane region" description="Helical" evidence="8">
    <location>
        <begin position="265"/>
        <end position="298"/>
    </location>
</feature>
<feature type="transmembrane region" description="Helical" evidence="8">
    <location>
        <begin position="96"/>
        <end position="121"/>
    </location>
</feature>
<dbReference type="PANTHER" id="PTHR31769">
    <property type="entry name" value="OS07G0462200 PROTEIN-RELATED"/>
    <property type="match status" value="1"/>
</dbReference>
<evidence type="ECO:0000313" key="10">
    <source>
        <dbReference type="Proteomes" id="UP000006591"/>
    </source>
</evidence>
<dbReference type="Proteomes" id="UP000006591">
    <property type="component" value="Chromosome 5"/>
</dbReference>
<feature type="compositionally biased region" description="Low complexity" evidence="7">
    <location>
        <begin position="499"/>
        <end position="513"/>
    </location>
</feature>
<feature type="transmembrane region" description="Helical" evidence="8">
    <location>
        <begin position="338"/>
        <end position="357"/>
    </location>
</feature>
<evidence type="ECO:0000256" key="5">
    <source>
        <dbReference type="ARBA" id="ARBA00023136"/>
    </source>
</evidence>
<name>A0A0E0HEZ1_ORYNI</name>
<protein>
    <submittedName>
        <fullName evidence="9">Uncharacterized protein</fullName>
    </submittedName>
</protein>
<keyword evidence="4 8" id="KW-1133">Transmembrane helix</keyword>
<evidence type="ECO:0000256" key="1">
    <source>
        <dbReference type="ARBA" id="ARBA00004127"/>
    </source>
</evidence>
<dbReference type="EnsemblPlants" id="ONIVA05G18610.1">
    <property type="protein sequence ID" value="ONIVA05G18610.1"/>
    <property type="gene ID" value="ONIVA05G18610"/>
</dbReference>
<evidence type="ECO:0000256" key="3">
    <source>
        <dbReference type="ARBA" id="ARBA00022729"/>
    </source>
</evidence>
<reference evidence="9" key="2">
    <citation type="submission" date="2018-04" db="EMBL/GenBank/DDBJ databases">
        <title>OnivRS2 (Oryza nivara Reference Sequence Version 2).</title>
        <authorList>
            <person name="Zhang J."/>
            <person name="Kudrna D."/>
            <person name="Lee S."/>
            <person name="Talag J."/>
            <person name="Rajasekar S."/>
            <person name="Welchert J."/>
            <person name="Hsing Y.-I."/>
            <person name="Wing R.A."/>
        </authorList>
    </citation>
    <scope>NUCLEOTIDE SEQUENCE [LARGE SCALE GENOMIC DNA]</scope>
    <source>
        <strain evidence="9">SL10</strain>
    </source>
</reference>
<evidence type="ECO:0000256" key="4">
    <source>
        <dbReference type="ARBA" id="ARBA00022989"/>
    </source>
</evidence>
<reference evidence="9" key="1">
    <citation type="submission" date="2015-04" db="UniProtKB">
        <authorList>
            <consortium name="EnsemblPlants"/>
        </authorList>
    </citation>
    <scope>IDENTIFICATION</scope>
    <source>
        <strain evidence="9">SL10</strain>
    </source>
</reference>
<keyword evidence="10" id="KW-1185">Reference proteome</keyword>
<evidence type="ECO:0000313" key="9">
    <source>
        <dbReference type="EnsemblPlants" id="ONIVA05G18610.1"/>
    </source>
</evidence>
<dbReference type="Gramene" id="ONIVA05G18610.1">
    <property type="protein sequence ID" value="ONIVA05G18610.1"/>
    <property type="gene ID" value="ONIVA05G18610"/>
</dbReference>
<accession>A0A0E0HEZ1</accession>
<feature type="transmembrane region" description="Helical" evidence="8">
    <location>
        <begin position="377"/>
        <end position="399"/>
    </location>
</feature>
<feature type="region of interest" description="Disordered" evidence="7">
    <location>
        <begin position="200"/>
        <end position="221"/>
    </location>
</feature>
<sequence length="754" mass="76696">MAGKMDKTTIIASAVVGSLGLLSAILGFSAEVTKITATDVLVGARGECLYPQNPAAELGVCAAVFLLLVQITVSAVGGCCGCCMSGRSIPSETKRIIGVVCAVMSWIAAGIAWFLFGMGAVVNNDCYVVKDGIFAGAAVLALAATASGITSYVMLRRQADEAPAKQPPLAGVAMGQPQFPPPPDSQVDVIVSVDNGLDDGSSSGGLGLSGSTAGTYEGSRSTQFRNGKWRWPHTKRIYRNATGAADPLSPPGDSMSGDGGGWHQVAGATVVMVALAAATAVAAATITALVTVAIVSAIVGPLGVLSAILGFSAEGTKIIISDVLLIGDECLYPQNPSFALGICAAIFLLMAQITVTAVGGCCGCCKSRAIPSETKRIVGIVCAVVSWIAAGVAWVLFVVGAAWNANGHGAGVLVLRPQGRHLRGRGRAGPRRHGVFGIASYVTLRGQRNEAVRTPKPGEQQPTPAAGIAMGHPAAQLSPPVSAPPAPPQQGGDGRALNPQPQVAAASPAPAQVGSHAPVQPLPPHPPPGDAQMETGVFVVSAVVGLFAVASAVLGFIAEEKKLTPEDIDVSSGECEYPANAAFVLGICAVLLLAVAQIIVSSVAGCCGCCRPRAGASESRRVTGIVCSVFSWIAAIVAGVSFVQGAAWNAPVTRDTAPLCYYLKDGVFRRAAVLSLAAAVFGIKSYIMLRVAAAVEPKPDGQQPQPQQAPAAPVVTGYPPQGYAPNQQFTAAADQVYGQGPSALYPPTKGYGQV</sequence>
<dbReference type="HOGENOM" id="CLU_012215_0_0_1"/>
<evidence type="ECO:0000256" key="8">
    <source>
        <dbReference type="SAM" id="Phobius"/>
    </source>
</evidence>
<dbReference type="OMA" id="AWNANGH"/>
<feature type="compositionally biased region" description="Polar residues" evidence="7">
    <location>
        <begin position="212"/>
        <end position="221"/>
    </location>
</feature>
<dbReference type="InterPro" id="IPR009606">
    <property type="entry name" value="DEAL/Modifying_wall_lignin1/2"/>
</dbReference>
<feature type="transmembrane region" description="Helical" evidence="8">
    <location>
        <begin position="667"/>
        <end position="689"/>
    </location>
</feature>
<feature type="transmembrane region" description="Helical" evidence="8">
    <location>
        <begin position="62"/>
        <end position="84"/>
    </location>
</feature>
<proteinExistence type="inferred from homology"/>